<dbReference type="PANTHER" id="PTHR31973:SF195">
    <property type="entry name" value="MUDR FAMILY TRANSPOSASE"/>
    <property type="match status" value="1"/>
</dbReference>
<gene>
    <name evidence="2" type="ORF">CARUB_v10020278mg</name>
</gene>
<reference evidence="3" key="1">
    <citation type="journal article" date="2013" name="Nat. Genet.">
        <title>The Capsella rubella genome and the genomic consequences of rapid mating system evolution.</title>
        <authorList>
            <person name="Slotte T."/>
            <person name="Hazzouri K.M."/>
            <person name="Agren J.A."/>
            <person name="Koenig D."/>
            <person name="Maumus F."/>
            <person name="Guo Y.L."/>
            <person name="Steige K."/>
            <person name="Platts A.E."/>
            <person name="Escobar J.S."/>
            <person name="Newman L.K."/>
            <person name="Wang W."/>
            <person name="Mandakova T."/>
            <person name="Vello E."/>
            <person name="Smith L.M."/>
            <person name="Henz S.R."/>
            <person name="Steffen J."/>
            <person name="Takuno S."/>
            <person name="Brandvain Y."/>
            <person name="Coop G."/>
            <person name="Andolfatto P."/>
            <person name="Hu T.T."/>
            <person name="Blanchette M."/>
            <person name="Clark R.M."/>
            <person name="Quesneville H."/>
            <person name="Nordborg M."/>
            <person name="Gaut B.S."/>
            <person name="Lysak M.A."/>
            <person name="Jenkins J."/>
            <person name="Grimwood J."/>
            <person name="Chapman J."/>
            <person name="Prochnik S."/>
            <person name="Shu S."/>
            <person name="Rokhsar D."/>
            <person name="Schmutz J."/>
            <person name="Weigel D."/>
            <person name="Wright S.I."/>
        </authorList>
    </citation>
    <scope>NUCLEOTIDE SEQUENCE [LARGE SCALE GENOMIC DNA]</scope>
    <source>
        <strain evidence="3">cv. Monte Gargano</strain>
    </source>
</reference>
<name>R0IEJ6_9BRAS</name>
<sequence>MVLCHWNGTIKYGPDGVYYEGLTPTKIRVRQKTALSTLLNGLYPIFGLDKQKSEFKIFGRYPVVVSPDLFTYLLLPVVNDTSLETMLEVPTNHPSIKDVELYLEVKSTSDDVAVPAACSSLFENPGTSSKRQRTQQPPEATEASANACLLKKGVNSSPLKPQIMSSLWVDDHELRVGLCFKDRYELKKVVDWCSFRGGQRCVVKEIKKDEYLFECIRWKCNWSLLAARMEDHGFVEITKCSGPHTCCSIEPDSFDVEFAADEIECLIRVQPTLTIAELKDWWFKKFGCKLETAKMQAAKKEAIRKTYGDWDQSFRLLPKLMAAFHSSNGLLVDWQYDSFPNSEFASFRGVFWAFSQSIKGFPHCRPLIIVDTKDLDGKYPMKLMIAQGVDADDYFFPLAFAITQKASTNSWRWFFTQIREKVTQRKDICLISSPHRDIVAVVNEPGSLWQEPWY</sequence>
<dbReference type="eggNOG" id="ENOG502QSE3">
    <property type="taxonomic scope" value="Eukaryota"/>
</dbReference>
<dbReference type="Pfam" id="PF03108">
    <property type="entry name" value="DBD_Tnp_Mut"/>
    <property type="match status" value="1"/>
</dbReference>
<dbReference type="EMBL" id="KB870806">
    <property type="protein sequence ID" value="EOA35143.1"/>
    <property type="molecule type" value="Genomic_DNA"/>
</dbReference>
<keyword evidence="3" id="KW-1185">Reference proteome</keyword>
<dbReference type="AlphaFoldDB" id="R0IEJ6"/>
<evidence type="ECO:0000313" key="2">
    <source>
        <dbReference type="EMBL" id="EOA35143.1"/>
    </source>
</evidence>
<protein>
    <recommendedName>
        <fullName evidence="1">Transposase MuDR plant domain-containing protein</fullName>
    </recommendedName>
</protein>
<accession>R0IEJ6</accession>
<dbReference type="PANTHER" id="PTHR31973">
    <property type="entry name" value="POLYPROTEIN, PUTATIVE-RELATED"/>
    <property type="match status" value="1"/>
</dbReference>
<evidence type="ECO:0000259" key="1">
    <source>
        <dbReference type="Pfam" id="PF03108"/>
    </source>
</evidence>
<organism evidence="2 3">
    <name type="scientific">Capsella rubella</name>
    <dbReference type="NCBI Taxonomy" id="81985"/>
    <lineage>
        <taxon>Eukaryota</taxon>
        <taxon>Viridiplantae</taxon>
        <taxon>Streptophyta</taxon>
        <taxon>Embryophyta</taxon>
        <taxon>Tracheophyta</taxon>
        <taxon>Spermatophyta</taxon>
        <taxon>Magnoliopsida</taxon>
        <taxon>eudicotyledons</taxon>
        <taxon>Gunneridae</taxon>
        <taxon>Pentapetalae</taxon>
        <taxon>rosids</taxon>
        <taxon>malvids</taxon>
        <taxon>Brassicales</taxon>
        <taxon>Brassicaceae</taxon>
        <taxon>Camelineae</taxon>
        <taxon>Capsella</taxon>
    </lineage>
</organism>
<dbReference type="STRING" id="81985.R0IEJ6"/>
<feature type="domain" description="Transposase MuDR plant" evidence="1">
    <location>
        <begin position="173"/>
        <end position="237"/>
    </location>
</feature>
<dbReference type="Proteomes" id="UP000029121">
    <property type="component" value="Unassembled WGS sequence"/>
</dbReference>
<evidence type="ECO:0000313" key="3">
    <source>
        <dbReference type="Proteomes" id="UP000029121"/>
    </source>
</evidence>
<dbReference type="InterPro" id="IPR004332">
    <property type="entry name" value="Transposase_MuDR"/>
</dbReference>
<proteinExistence type="predicted"/>